<name>W7IQ98_9PSEU</name>
<protein>
    <submittedName>
        <fullName evidence="1">Putative membrane protein</fullName>
    </submittedName>
</protein>
<keyword evidence="2" id="KW-1185">Reference proteome</keyword>
<dbReference type="AlphaFoldDB" id="W7IQ98"/>
<dbReference type="eggNOG" id="ENOG502ZSN2">
    <property type="taxonomic scope" value="Bacteria"/>
</dbReference>
<gene>
    <name evidence="1" type="ORF">UO65_6050</name>
</gene>
<evidence type="ECO:0000313" key="1">
    <source>
        <dbReference type="EMBL" id="EWC58696.1"/>
    </source>
</evidence>
<dbReference type="EMBL" id="AYXG01000231">
    <property type="protein sequence ID" value="EWC58696.1"/>
    <property type="molecule type" value="Genomic_DNA"/>
</dbReference>
<organism evidence="1 2">
    <name type="scientific">Actinokineospora spheciospongiae</name>
    <dbReference type="NCBI Taxonomy" id="909613"/>
    <lineage>
        <taxon>Bacteria</taxon>
        <taxon>Bacillati</taxon>
        <taxon>Actinomycetota</taxon>
        <taxon>Actinomycetes</taxon>
        <taxon>Pseudonocardiales</taxon>
        <taxon>Pseudonocardiaceae</taxon>
        <taxon>Actinokineospora</taxon>
    </lineage>
</organism>
<accession>W7IQ98</accession>
<comment type="caution">
    <text evidence="1">The sequence shown here is derived from an EMBL/GenBank/DDBJ whole genome shotgun (WGS) entry which is preliminary data.</text>
</comment>
<evidence type="ECO:0000313" key="2">
    <source>
        <dbReference type="Proteomes" id="UP000019277"/>
    </source>
</evidence>
<reference evidence="1 2" key="1">
    <citation type="journal article" date="2014" name="Genome Announc.">
        <title>Draft Genome Sequence of the Antitrypanosomally Active Sponge-Associated Bacterium Actinokineospora sp. Strain EG49.</title>
        <authorList>
            <person name="Harjes J."/>
            <person name="Ryu T."/>
            <person name="Abdelmohsen U.R."/>
            <person name="Moitinho-Silva L."/>
            <person name="Horn H."/>
            <person name="Ravasi T."/>
            <person name="Hentschel U."/>
        </authorList>
    </citation>
    <scope>NUCLEOTIDE SEQUENCE [LARGE SCALE GENOMIC DNA]</scope>
    <source>
        <strain evidence="1 2">EG49</strain>
    </source>
</reference>
<dbReference type="Proteomes" id="UP000019277">
    <property type="component" value="Unassembled WGS sequence"/>
</dbReference>
<proteinExistence type="predicted"/>
<dbReference type="RefSeq" id="WP_052021986.1">
    <property type="nucleotide sequence ID" value="NZ_AYXG01000231.1"/>
</dbReference>
<sequence length="315" mass="33240">MADDIFDHPDLRGPEWDRLARETARRVRPPKRPRRRSAFWAAHRRKVVAGAAVLGVAVAGSLMLDSVDRGATRPGLAVPTSTTRVEVRRVDLAQPFAGTPAAGWADGAAGVVVPAATPVGGFTAEQVSAATGLVHRAVVAAHLDGEVTHGRGLDGYLAMFAPKGREYLLASGGLRTNLSPEHRLLDVPPKVTGTMTVAAGALGELTVHTRYAFAYAFAPDDPRTITGPMDLVTVLRVDADYVVRDAAHFSTGFTGLWAQGWNRYAYSINCFAFDRGVLAPAFGERSTAAGVAEEVRAAAFDPTAPMPTASGCPAS</sequence>
<dbReference type="OrthoDB" id="4549522at2"/>